<comment type="catalytic activity">
    <reaction evidence="5">
        <text>phosphoenolpyruvate + GTP + H(+) = enolpyruvoyl-2-diphospho-5'-guanosine + diphosphate</text>
        <dbReference type="Rhea" id="RHEA:30519"/>
        <dbReference type="ChEBI" id="CHEBI:15378"/>
        <dbReference type="ChEBI" id="CHEBI:33019"/>
        <dbReference type="ChEBI" id="CHEBI:37565"/>
        <dbReference type="ChEBI" id="CHEBI:58702"/>
        <dbReference type="ChEBI" id="CHEBI:143701"/>
        <dbReference type="EC" id="2.7.7.105"/>
    </reaction>
</comment>
<dbReference type="Gene3D" id="3.90.550.10">
    <property type="entry name" value="Spore Coat Polysaccharide Biosynthesis Protein SpsA, Chain A"/>
    <property type="match status" value="1"/>
</dbReference>
<keyword evidence="2 5" id="KW-0548">Nucleotidyltransferase</keyword>
<evidence type="ECO:0000256" key="4">
    <source>
        <dbReference type="ARBA" id="ARBA00023134"/>
    </source>
</evidence>
<evidence type="ECO:0000313" key="7">
    <source>
        <dbReference type="Proteomes" id="UP000199614"/>
    </source>
</evidence>
<gene>
    <name evidence="5" type="primary">fbiD</name>
    <name evidence="6" type="ORF">SAMN05216207_102358</name>
</gene>
<accession>A0A1I5CL65</accession>
<dbReference type="STRING" id="260086.SAMN05216207_102358"/>
<dbReference type="HAMAP" id="MF_02114">
    <property type="entry name" value="CofC"/>
    <property type="match status" value="1"/>
</dbReference>
<keyword evidence="7" id="KW-1185">Reference proteome</keyword>
<reference evidence="6 7" key="1">
    <citation type="submission" date="2016-10" db="EMBL/GenBank/DDBJ databases">
        <authorList>
            <person name="de Groot N.N."/>
        </authorList>
    </citation>
    <scope>NUCLEOTIDE SEQUENCE [LARGE SCALE GENOMIC DNA]</scope>
    <source>
        <strain evidence="6 7">CGMCC 4.1877</strain>
    </source>
</reference>
<dbReference type="Proteomes" id="UP000199614">
    <property type="component" value="Unassembled WGS sequence"/>
</dbReference>
<comment type="similarity">
    <text evidence="5">Belongs to the CofC family.</text>
</comment>
<proteinExistence type="inferred from homology"/>
<evidence type="ECO:0000256" key="5">
    <source>
        <dbReference type="HAMAP-Rule" id="MF_02114"/>
    </source>
</evidence>
<evidence type="ECO:0000256" key="3">
    <source>
        <dbReference type="ARBA" id="ARBA00022741"/>
    </source>
</evidence>
<comment type="function">
    <text evidence="5">Guanylyltransferase that catalyzes the activation of phosphoenolpyruvate (PEP) as enolpyruvoyl-2-diphospho-5'-guanosine, via the condensation of PEP with GTP. It is involved in the biosynthesis of coenzyme F420, a hydride carrier cofactor.</text>
</comment>
<evidence type="ECO:0000256" key="1">
    <source>
        <dbReference type="ARBA" id="ARBA00022679"/>
    </source>
</evidence>
<dbReference type="GO" id="GO:0043814">
    <property type="term" value="F:phospholactate guanylyltransferase activity"/>
    <property type="evidence" value="ECO:0007669"/>
    <property type="project" value="InterPro"/>
</dbReference>
<dbReference type="UniPathway" id="UPA00071"/>
<comment type="pathway">
    <text evidence="5">Cofactor biosynthesis; coenzyme F420 biosynthesis.</text>
</comment>
<name>A0A1I5CL65_PSUAM</name>
<keyword evidence="1 5" id="KW-0808">Transferase</keyword>
<dbReference type="EC" id="2.7.7.105" evidence="5"/>
<dbReference type="NCBIfam" id="TIGR03552">
    <property type="entry name" value="F420_cofC"/>
    <property type="match status" value="1"/>
</dbReference>
<dbReference type="GO" id="GO:0052645">
    <property type="term" value="P:F420-0 metabolic process"/>
    <property type="evidence" value="ECO:0007669"/>
    <property type="project" value="UniProtKB-UniRule"/>
</dbReference>
<organism evidence="6 7">
    <name type="scientific">Pseudonocardia ammonioxydans</name>
    <dbReference type="NCBI Taxonomy" id="260086"/>
    <lineage>
        <taxon>Bacteria</taxon>
        <taxon>Bacillati</taxon>
        <taxon>Actinomycetota</taxon>
        <taxon>Actinomycetes</taxon>
        <taxon>Pseudonocardiales</taxon>
        <taxon>Pseudonocardiaceae</taxon>
        <taxon>Pseudonocardia</taxon>
    </lineage>
</organism>
<dbReference type="EMBL" id="FOUY01000023">
    <property type="protein sequence ID" value="SFN87622.1"/>
    <property type="molecule type" value="Genomic_DNA"/>
</dbReference>
<keyword evidence="3 5" id="KW-0547">Nucleotide-binding</keyword>
<dbReference type="PANTHER" id="PTHR40392:SF1">
    <property type="entry name" value="2-PHOSPHO-L-LACTATE GUANYLYLTRANSFERASE"/>
    <property type="match status" value="1"/>
</dbReference>
<feature type="binding site" evidence="5">
    <location>
        <position position="190"/>
    </location>
    <ligand>
        <name>phosphoenolpyruvate</name>
        <dbReference type="ChEBI" id="CHEBI:58702"/>
    </ligand>
</feature>
<dbReference type="InterPro" id="IPR029044">
    <property type="entry name" value="Nucleotide-diphossugar_trans"/>
</dbReference>
<feature type="binding site" evidence="5">
    <location>
        <position position="174"/>
    </location>
    <ligand>
        <name>phosphoenolpyruvate</name>
        <dbReference type="ChEBI" id="CHEBI:58702"/>
    </ligand>
</feature>
<feature type="binding site" evidence="5">
    <location>
        <position position="193"/>
    </location>
    <ligand>
        <name>phosphoenolpyruvate</name>
        <dbReference type="ChEBI" id="CHEBI:58702"/>
    </ligand>
</feature>
<dbReference type="SUPFAM" id="SSF53448">
    <property type="entry name" value="Nucleotide-diphospho-sugar transferases"/>
    <property type="match status" value="1"/>
</dbReference>
<keyword evidence="4 5" id="KW-0342">GTP-binding</keyword>
<dbReference type="GO" id="GO:0005525">
    <property type="term" value="F:GTP binding"/>
    <property type="evidence" value="ECO:0007669"/>
    <property type="project" value="UniProtKB-KW"/>
</dbReference>
<dbReference type="PANTHER" id="PTHR40392">
    <property type="entry name" value="2-PHOSPHO-L-LACTATE GUANYLYLTRANSFERASE"/>
    <property type="match status" value="1"/>
</dbReference>
<sequence>MAGEIDSGGATMGGVTLRVDLVVPVKPLPKAKTRLRGAADGGVGDLDAHLRLALALARDTVCAALASGAVRHVVVISSDPAVALEVGGLGAEVVTDPGRGLNGALRHGAARLYLRSGRRGAGGAGSDAVAIGALQADLPALRPADLDDAVAHAAALFATGVERVFQPDEPGTGTTLLLAAPGRDLDPHFGGASAAAHTSSGAVVLPGDRPGLRRDVDTAADLESAVALGVGAWTRAVLDARGALPRPGPAPDADGPVVCPKV</sequence>
<evidence type="ECO:0000256" key="2">
    <source>
        <dbReference type="ARBA" id="ARBA00022695"/>
    </source>
</evidence>
<dbReference type="InterPro" id="IPR002835">
    <property type="entry name" value="CofC"/>
</dbReference>
<protein>
    <recommendedName>
        <fullName evidence="5">Phosphoenolpyruvate guanylyltransferase</fullName>
        <shortName evidence="5">PEP guanylyltransferase</shortName>
        <ecNumber evidence="5">2.7.7.105</ecNumber>
    </recommendedName>
</protein>
<dbReference type="AlphaFoldDB" id="A0A1I5CL65"/>
<evidence type="ECO:0000313" key="6">
    <source>
        <dbReference type="EMBL" id="SFN87622.1"/>
    </source>
</evidence>